<protein>
    <submittedName>
        <fullName evidence="3">Glutamate synthase (NADPH), homotetrameric</fullName>
    </submittedName>
</protein>
<dbReference type="Gene3D" id="3.50.50.60">
    <property type="entry name" value="FAD/NAD(P)-binding domain"/>
    <property type="match status" value="2"/>
</dbReference>
<dbReference type="Pfam" id="PF07992">
    <property type="entry name" value="Pyr_redox_2"/>
    <property type="match status" value="1"/>
</dbReference>
<dbReference type="HOGENOM" id="CLU_000422_3_3_0"/>
<dbReference type="InterPro" id="IPR028261">
    <property type="entry name" value="DPD_II"/>
</dbReference>
<dbReference type="GO" id="GO:0016491">
    <property type="term" value="F:oxidoreductase activity"/>
    <property type="evidence" value="ECO:0007669"/>
    <property type="project" value="InterPro"/>
</dbReference>
<dbReference type="Gene3D" id="1.10.1060.10">
    <property type="entry name" value="Alpha-helical ferredoxin"/>
    <property type="match status" value="1"/>
</dbReference>
<dbReference type="Pfam" id="PF14691">
    <property type="entry name" value="Fer4_20"/>
    <property type="match status" value="1"/>
</dbReference>
<dbReference type="SUPFAM" id="SSF46548">
    <property type="entry name" value="alpha-helical ferredoxin"/>
    <property type="match status" value="1"/>
</dbReference>
<feature type="domain" description="Dihydroprymidine dehydrogenase" evidence="2">
    <location>
        <begin position="20"/>
        <end position="129"/>
    </location>
</feature>
<dbReference type="Proteomes" id="UP000002016">
    <property type="component" value="Chromosome"/>
</dbReference>
<evidence type="ECO:0000259" key="1">
    <source>
        <dbReference type="Pfam" id="PF07992"/>
    </source>
</evidence>
<dbReference type="OrthoDB" id="9803192at2"/>
<feature type="domain" description="FAD/NAD(P)-binding" evidence="1">
    <location>
        <begin position="145"/>
        <end position="452"/>
    </location>
</feature>
<name>A8F4A4_PSELT</name>
<organism evidence="3 4">
    <name type="scientific">Pseudothermotoga lettingae (strain ATCC BAA-301 / DSM 14385 / NBRC 107922 / TMO)</name>
    <name type="common">Thermotoga lettingae</name>
    <dbReference type="NCBI Taxonomy" id="416591"/>
    <lineage>
        <taxon>Bacteria</taxon>
        <taxon>Thermotogati</taxon>
        <taxon>Thermotogota</taxon>
        <taxon>Thermotogae</taxon>
        <taxon>Thermotogales</taxon>
        <taxon>Thermotogaceae</taxon>
        <taxon>Pseudothermotoga</taxon>
    </lineage>
</organism>
<dbReference type="InterPro" id="IPR036188">
    <property type="entry name" value="FAD/NAD-bd_sf"/>
</dbReference>
<reference evidence="3 4" key="2">
    <citation type="journal article" date="2009" name="Proc. Natl. Acad. Sci. U.S.A.">
        <title>On the chimeric nature, thermophilic origin, and phylogenetic placement of the Thermotogales.</title>
        <authorList>
            <person name="Zhaxybayeva O."/>
            <person name="Swithers K.S."/>
            <person name="Lapierre P."/>
            <person name="Fournier G.P."/>
            <person name="Bickhart D.M."/>
            <person name="DeBoy R.T."/>
            <person name="Nelson K.E."/>
            <person name="Nesbo C.L."/>
            <person name="Doolittle W.F."/>
            <person name="Gogarten J.P."/>
            <person name="Noll K.M."/>
        </authorList>
    </citation>
    <scope>NUCLEOTIDE SEQUENCE [LARGE SCALE GENOMIC DNA]</scope>
    <source>
        <strain evidence="4">ATCC BAA-301 / DSM 14385 / NBRC 107922 / TMO</strain>
    </source>
</reference>
<dbReference type="InterPro" id="IPR009051">
    <property type="entry name" value="Helical_ferredxn"/>
</dbReference>
<dbReference type="KEGG" id="tle:Tlet_0421"/>
<gene>
    <name evidence="3" type="ordered locus">Tlet_0421</name>
</gene>
<dbReference type="EMBL" id="CP000812">
    <property type="protein sequence ID" value="ABV32988.1"/>
    <property type="molecule type" value="Genomic_DNA"/>
</dbReference>
<dbReference type="NCBIfam" id="TIGR01316">
    <property type="entry name" value="gltA"/>
    <property type="match status" value="1"/>
</dbReference>
<dbReference type="AlphaFoldDB" id="A8F4A4"/>
<evidence type="ECO:0000313" key="4">
    <source>
        <dbReference type="Proteomes" id="UP000002016"/>
    </source>
</evidence>
<dbReference type="eggNOG" id="COG0493">
    <property type="taxonomic scope" value="Bacteria"/>
</dbReference>
<keyword evidence="4" id="KW-1185">Reference proteome</keyword>
<dbReference type="STRING" id="416591.Tlet_0421"/>
<evidence type="ECO:0000259" key="2">
    <source>
        <dbReference type="Pfam" id="PF14691"/>
    </source>
</evidence>
<proteinExistence type="predicted"/>
<accession>A8F4A4</accession>
<dbReference type="InterPro" id="IPR006004">
    <property type="entry name" value="SudA-like"/>
</dbReference>
<evidence type="ECO:0000313" key="3">
    <source>
        <dbReference type="EMBL" id="ABV32988.1"/>
    </source>
</evidence>
<dbReference type="PANTHER" id="PTHR42783">
    <property type="entry name" value="GLUTAMATE SYNTHASE [NADPH] SMALL CHAIN"/>
    <property type="match status" value="1"/>
</dbReference>
<sequence length="471" mass="52010">MALKPPAKKVRMKEQEPQERIHNFFEVALGYSEREAMEEAKRCLQCVHHPCVSGCPVGIDIPGFIKKIKENRFYEAVKILKYYNNLPAVCGRVCPQETQCEAKCVVGKIPGSEPVAIGRLERFVADWEAVNVKDNQIELPENKNKKVAVIGSGPAGLTAAADLAKQGYVVDVFEALHKPGGVLVYGIPEFRLPKSIVDREIAYIKSLSVRILVNTPVGRAVTVEELLQNYDAIFIGVGAGTPKFMNIPGTNLNGVYSANEFLTRVNLMKAYLFPEFDTPIRKGKKVVVVGGGNVAMDAARSALRLGAQEVTVIYRRTEQEMPARKEEYFHAVEEGVHFRWLTQPIEYLGDEKGTLIGVRCITMELGEPDKTGRRKPIPIEDSDFVIEADTVVEAIGTDANRFLLNQFKGLSINKWGYIVADEQTGATTLKKVFAGGDIVTGAATVIEAMGAGKKAAYWIGKYLEGEFNPWK</sequence>
<dbReference type="GO" id="GO:0051536">
    <property type="term" value="F:iron-sulfur cluster binding"/>
    <property type="evidence" value="ECO:0007669"/>
    <property type="project" value="InterPro"/>
</dbReference>
<dbReference type="PANTHER" id="PTHR42783:SF3">
    <property type="entry name" value="GLUTAMATE SYNTHASE [NADPH] SMALL CHAIN-RELATED"/>
    <property type="match status" value="1"/>
</dbReference>
<reference evidence="3 4" key="1">
    <citation type="submission" date="2007-08" db="EMBL/GenBank/DDBJ databases">
        <title>Complete sequence of Thermotoga lettingae TMO.</title>
        <authorList>
            <consortium name="US DOE Joint Genome Institute"/>
            <person name="Copeland A."/>
            <person name="Lucas S."/>
            <person name="Lapidus A."/>
            <person name="Barry K."/>
            <person name="Glavina del Rio T."/>
            <person name="Dalin E."/>
            <person name="Tice H."/>
            <person name="Pitluck S."/>
            <person name="Foster B."/>
            <person name="Bruce D."/>
            <person name="Schmutz J."/>
            <person name="Larimer F."/>
            <person name="Land M."/>
            <person name="Hauser L."/>
            <person name="Kyrpides N."/>
            <person name="Mikhailova N."/>
            <person name="Nelson K."/>
            <person name="Gogarten J.P."/>
            <person name="Noll K."/>
            <person name="Richardson P."/>
        </authorList>
    </citation>
    <scope>NUCLEOTIDE SEQUENCE [LARGE SCALE GENOMIC DNA]</scope>
    <source>
        <strain evidence="4">ATCC BAA-301 / DSM 14385 / NBRC 107922 / TMO</strain>
    </source>
</reference>
<dbReference type="InterPro" id="IPR023753">
    <property type="entry name" value="FAD/NAD-binding_dom"/>
</dbReference>
<dbReference type="SUPFAM" id="SSF51971">
    <property type="entry name" value="Nucleotide-binding domain"/>
    <property type="match status" value="1"/>
</dbReference>
<dbReference type="RefSeq" id="WP_012002469.1">
    <property type="nucleotide sequence ID" value="NC_009828.1"/>
</dbReference>
<dbReference type="PRINTS" id="PR00419">
    <property type="entry name" value="ADXRDTASE"/>
</dbReference>